<proteinExistence type="predicted"/>
<evidence type="ECO:0000256" key="1">
    <source>
        <dbReference type="ARBA" id="ARBA00022714"/>
    </source>
</evidence>
<feature type="transmembrane region" description="Helical" evidence="6">
    <location>
        <begin position="143"/>
        <end position="163"/>
    </location>
</feature>
<feature type="domain" description="Rieske" evidence="7">
    <location>
        <begin position="183"/>
        <end position="285"/>
    </location>
</feature>
<keyword evidence="2" id="KW-0479">Metal-binding</keyword>
<dbReference type="PROSITE" id="PS51296">
    <property type="entry name" value="RIESKE"/>
    <property type="match status" value="1"/>
</dbReference>
<sequence length="288" mass="30238">MRRLLAKLERSHGLDRIGDPARKAILAAVPREGVRDVLHGRWLGHPLHPAVVQFPVGAWLSAAVLDALAFLPGRRPAATALLVAGTAAALPAAVTGATDFTTLSREQRRVAVVHALANSVALGLFVSSIVARLRGRHAAGRGLSYAGTGVAGVGAFLGGHLSFSQDAGTNHAAAALPLVPRGWHGIGAIEEFRPGRVESRILGETPVLVYRDGDGDRFSVLIGRCAHRSGPLADGRTVEVDGEACLECPWHGSVYRLADGRAVHGPASSDQVVLRTRIRAGRLEAARP</sequence>
<keyword evidence="1" id="KW-0001">2Fe-2S</keyword>
<keyword evidence="3" id="KW-0560">Oxidoreductase</keyword>
<dbReference type="InterPro" id="IPR017941">
    <property type="entry name" value="Rieske_2Fe-2S"/>
</dbReference>
<evidence type="ECO:0000256" key="5">
    <source>
        <dbReference type="ARBA" id="ARBA00023014"/>
    </source>
</evidence>
<protein>
    <submittedName>
        <fullName evidence="8">Rieske (2Fe-2S) protein</fullName>
    </submittedName>
</protein>
<keyword evidence="5" id="KW-0411">Iron-sulfur</keyword>
<gene>
    <name evidence="8" type="ORF">Drose_19690</name>
</gene>
<dbReference type="CDD" id="cd03467">
    <property type="entry name" value="Rieske"/>
    <property type="match status" value="1"/>
</dbReference>
<evidence type="ECO:0000256" key="6">
    <source>
        <dbReference type="SAM" id="Phobius"/>
    </source>
</evidence>
<dbReference type="PANTHER" id="PTHR21266">
    <property type="entry name" value="IRON-SULFUR DOMAIN CONTAINING PROTEIN"/>
    <property type="match status" value="1"/>
</dbReference>
<name>A0ABY5YUY0_9ACTN</name>
<dbReference type="InterPro" id="IPR019251">
    <property type="entry name" value="DUF2231_TM"/>
</dbReference>
<keyword evidence="6" id="KW-0472">Membrane</keyword>
<dbReference type="SUPFAM" id="SSF50022">
    <property type="entry name" value="ISP domain"/>
    <property type="match status" value="1"/>
</dbReference>
<keyword evidence="6" id="KW-0812">Transmembrane</keyword>
<evidence type="ECO:0000259" key="7">
    <source>
        <dbReference type="PROSITE" id="PS51296"/>
    </source>
</evidence>
<dbReference type="InterPro" id="IPR036922">
    <property type="entry name" value="Rieske_2Fe-2S_sf"/>
</dbReference>
<evidence type="ECO:0000313" key="9">
    <source>
        <dbReference type="Proteomes" id="UP001058271"/>
    </source>
</evidence>
<evidence type="ECO:0000313" key="8">
    <source>
        <dbReference type="EMBL" id="UWZ33536.1"/>
    </source>
</evidence>
<dbReference type="Pfam" id="PF09990">
    <property type="entry name" value="DUF2231"/>
    <property type="match status" value="1"/>
</dbReference>
<dbReference type="PANTHER" id="PTHR21266:SF60">
    <property type="entry name" value="3-KETOSTEROID-9-ALPHA-MONOOXYGENASE, OXYGENASE COMPONENT"/>
    <property type="match status" value="1"/>
</dbReference>
<feature type="transmembrane region" description="Helical" evidence="6">
    <location>
        <begin position="110"/>
        <end position="131"/>
    </location>
</feature>
<organism evidence="8 9">
    <name type="scientific">Dactylosporangium roseum</name>
    <dbReference type="NCBI Taxonomy" id="47989"/>
    <lineage>
        <taxon>Bacteria</taxon>
        <taxon>Bacillati</taxon>
        <taxon>Actinomycetota</taxon>
        <taxon>Actinomycetes</taxon>
        <taxon>Micromonosporales</taxon>
        <taxon>Micromonosporaceae</taxon>
        <taxon>Dactylosporangium</taxon>
    </lineage>
</organism>
<keyword evidence="6" id="KW-1133">Transmembrane helix</keyword>
<reference evidence="8" key="1">
    <citation type="submission" date="2021-04" db="EMBL/GenBank/DDBJ databases">
        <title>Biosynthetic gene clusters of Dactylosporangioum roseum.</title>
        <authorList>
            <person name="Hartkoorn R.C."/>
            <person name="Beaudoing E."/>
            <person name="Hot D."/>
            <person name="Moureu S."/>
        </authorList>
    </citation>
    <scope>NUCLEOTIDE SEQUENCE</scope>
    <source>
        <strain evidence="8">NRRL B-16295</strain>
    </source>
</reference>
<dbReference type="EMBL" id="CP073721">
    <property type="protein sequence ID" value="UWZ33536.1"/>
    <property type="molecule type" value="Genomic_DNA"/>
</dbReference>
<evidence type="ECO:0000256" key="2">
    <source>
        <dbReference type="ARBA" id="ARBA00022723"/>
    </source>
</evidence>
<dbReference type="InterPro" id="IPR050584">
    <property type="entry name" value="Cholesterol_7-desaturase"/>
</dbReference>
<dbReference type="Gene3D" id="2.102.10.10">
    <property type="entry name" value="Rieske [2Fe-2S] iron-sulphur domain"/>
    <property type="match status" value="1"/>
</dbReference>
<evidence type="ECO:0000256" key="3">
    <source>
        <dbReference type="ARBA" id="ARBA00023002"/>
    </source>
</evidence>
<keyword evidence="4" id="KW-0408">Iron</keyword>
<accession>A0ABY5YUY0</accession>
<keyword evidence="9" id="KW-1185">Reference proteome</keyword>
<dbReference type="RefSeq" id="WP_260722789.1">
    <property type="nucleotide sequence ID" value="NZ_BAAABS010000062.1"/>
</dbReference>
<feature type="transmembrane region" description="Helical" evidence="6">
    <location>
        <begin position="78"/>
        <end position="98"/>
    </location>
</feature>
<dbReference type="Proteomes" id="UP001058271">
    <property type="component" value="Chromosome"/>
</dbReference>
<dbReference type="Pfam" id="PF00355">
    <property type="entry name" value="Rieske"/>
    <property type="match status" value="1"/>
</dbReference>
<evidence type="ECO:0000256" key="4">
    <source>
        <dbReference type="ARBA" id="ARBA00023004"/>
    </source>
</evidence>